<protein>
    <submittedName>
        <fullName evidence="5">Uncharacterized protein</fullName>
    </submittedName>
</protein>
<feature type="disulfide bond" evidence="4">
    <location>
        <begin position="42"/>
        <end position="51"/>
    </location>
</feature>
<keyword evidence="2" id="KW-0677">Repeat</keyword>
<feature type="disulfide bond" evidence="4">
    <location>
        <begin position="115"/>
        <end position="124"/>
    </location>
</feature>
<dbReference type="Proteomes" id="UP000749559">
    <property type="component" value="Unassembled WGS sequence"/>
</dbReference>
<accession>A0A8J1XPS7</accession>
<dbReference type="GO" id="GO:0045197">
    <property type="term" value="P:establishment or maintenance of epithelial cell apical/basal polarity"/>
    <property type="evidence" value="ECO:0007669"/>
    <property type="project" value="TreeGrafter"/>
</dbReference>
<proteinExistence type="predicted"/>
<dbReference type="OrthoDB" id="430340at2759"/>
<dbReference type="PROSITE" id="PS50026">
    <property type="entry name" value="EGF_3"/>
    <property type="match status" value="5"/>
</dbReference>
<dbReference type="PROSITE" id="PS01186">
    <property type="entry name" value="EGF_2"/>
    <property type="match status" value="4"/>
</dbReference>
<feature type="disulfide bond" evidence="4">
    <location>
        <begin position="139"/>
        <end position="156"/>
    </location>
</feature>
<dbReference type="GO" id="GO:0007157">
    <property type="term" value="P:heterophilic cell-cell adhesion via plasma membrane cell adhesion molecules"/>
    <property type="evidence" value="ECO:0007669"/>
    <property type="project" value="TreeGrafter"/>
</dbReference>
<feature type="disulfide bond" evidence="4">
    <location>
        <begin position="213"/>
        <end position="222"/>
    </location>
</feature>
<comment type="caution">
    <text evidence="4">Lacks conserved residue(s) required for the propagation of feature annotation.</text>
</comment>
<evidence type="ECO:0000256" key="2">
    <source>
        <dbReference type="ARBA" id="ARBA00022737"/>
    </source>
</evidence>
<dbReference type="CDD" id="cd00054">
    <property type="entry name" value="EGF_CA"/>
    <property type="match status" value="1"/>
</dbReference>
<evidence type="ECO:0000256" key="4">
    <source>
        <dbReference type="PROSITE-ProRule" id="PRU00076"/>
    </source>
</evidence>
<dbReference type="GO" id="GO:0005886">
    <property type="term" value="C:plasma membrane"/>
    <property type="evidence" value="ECO:0007669"/>
    <property type="project" value="TreeGrafter"/>
</dbReference>
<keyword evidence="1 4" id="KW-0245">EGF-like domain</keyword>
<gene>
    <name evidence="5" type="ORF">OFUS_LOCUS15039</name>
</gene>
<dbReference type="PANTHER" id="PTHR24049">
    <property type="entry name" value="CRUMBS FAMILY MEMBER"/>
    <property type="match status" value="1"/>
</dbReference>
<evidence type="ECO:0000256" key="1">
    <source>
        <dbReference type="ARBA" id="ARBA00022536"/>
    </source>
</evidence>
<dbReference type="InterPro" id="IPR000742">
    <property type="entry name" value="EGF"/>
</dbReference>
<dbReference type="PROSITE" id="PS00022">
    <property type="entry name" value="EGF_1"/>
    <property type="match status" value="5"/>
</dbReference>
<dbReference type="SMART" id="SM00181">
    <property type="entry name" value="EGF"/>
    <property type="match status" value="5"/>
</dbReference>
<feature type="disulfide bond" evidence="4">
    <location>
        <begin position="277"/>
        <end position="286"/>
    </location>
</feature>
<feature type="non-terminal residue" evidence="5">
    <location>
        <position position="297"/>
    </location>
</feature>
<organism evidence="5 6">
    <name type="scientific">Owenia fusiformis</name>
    <name type="common">Polychaete worm</name>
    <dbReference type="NCBI Taxonomy" id="6347"/>
    <lineage>
        <taxon>Eukaryota</taxon>
        <taxon>Metazoa</taxon>
        <taxon>Spiralia</taxon>
        <taxon>Lophotrochozoa</taxon>
        <taxon>Annelida</taxon>
        <taxon>Polychaeta</taxon>
        <taxon>Sedentaria</taxon>
        <taxon>Canalipalpata</taxon>
        <taxon>Sabellida</taxon>
        <taxon>Oweniida</taxon>
        <taxon>Oweniidae</taxon>
        <taxon>Owenia</taxon>
    </lineage>
</organism>
<keyword evidence="6" id="KW-1185">Reference proteome</keyword>
<feature type="non-terminal residue" evidence="5">
    <location>
        <position position="1"/>
    </location>
</feature>
<evidence type="ECO:0000313" key="5">
    <source>
        <dbReference type="EMBL" id="CAH1789732.1"/>
    </source>
</evidence>
<dbReference type="Gene3D" id="2.10.25.10">
    <property type="entry name" value="Laminin"/>
    <property type="match status" value="5"/>
</dbReference>
<evidence type="ECO:0000256" key="3">
    <source>
        <dbReference type="ARBA" id="ARBA00023157"/>
    </source>
</evidence>
<name>A0A8J1XPS7_OWEFU</name>
<dbReference type="Pfam" id="PF00008">
    <property type="entry name" value="EGF"/>
    <property type="match status" value="2"/>
</dbReference>
<dbReference type="InterPro" id="IPR051022">
    <property type="entry name" value="Notch_Cell-Fate_Det"/>
</dbReference>
<dbReference type="GO" id="GO:0032991">
    <property type="term" value="C:protein-containing complex"/>
    <property type="evidence" value="ECO:0007669"/>
    <property type="project" value="TreeGrafter"/>
</dbReference>
<dbReference type="SUPFAM" id="SSF57196">
    <property type="entry name" value="EGF/Laminin"/>
    <property type="match status" value="4"/>
</dbReference>
<evidence type="ECO:0000313" key="6">
    <source>
        <dbReference type="Proteomes" id="UP000749559"/>
    </source>
</evidence>
<reference evidence="5" key="1">
    <citation type="submission" date="2022-03" db="EMBL/GenBank/DDBJ databases">
        <authorList>
            <person name="Martin C."/>
        </authorList>
    </citation>
    <scope>NUCLEOTIDE SEQUENCE</scope>
</reference>
<dbReference type="AlphaFoldDB" id="A0A8J1XPS7"/>
<dbReference type="EMBL" id="CAIIXF020000007">
    <property type="protein sequence ID" value="CAH1789732.1"/>
    <property type="molecule type" value="Genomic_DNA"/>
</dbReference>
<feature type="disulfide bond" evidence="4">
    <location>
        <begin position="158"/>
        <end position="167"/>
    </location>
</feature>
<dbReference type="PANTHER" id="PTHR24049:SF40">
    <property type="entry name" value="EGF-LIKE DOMAIN-CONTAINING PROTEIN"/>
    <property type="match status" value="1"/>
</dbReference>
<comment type="caution">
    <text evidence="5">The sequence shown here is derived from an EMBL/GenBank/DDBJ whole genome shotgun (WGS) entry which is preliminary data.</text>
</comment>
<keyword evidence="3 4" id="KW-1015">Disulfide bond</keyword>
<sequence length="297" mass="32789">QRLDGQGYTQACTLTRCFNGGTCLSLKAINDDIVSVTDYCKCPVGFAGKYCENFILANRYQRLRHNRNQRLKRQIEIPAGNPCESFPCQNEGTCRWEFEIIGGQYNFKDEYTCICHPGYSGTHCELDSNVSDPCDSSPCTNGGTCASSSGGTSFSCSCPTSHTGDLCELESPCHPNPCENSGACTVDWIVRQKRDVEEIPRGPDDVYNFTCQCTDGYSGAKCDITDDPCTSNPCQNGATCVVEAGKRKKRGVQEMQRRSGDFDDWDWDWADIYVCECEQGFHGVNCEEGAAIINCPN</sequence>